<name>A0A7W3LUG7_ACTNM</name>
<dbReference type="PANTHER" id="PTHR43441:SF10">
    <property type="entry name" value="ACETYLTRANSFERASE"/>
    <property type="match status" value="1"/>
</dbReference>
<comment type="caution">
    <text evidence="2">The sequence shown here is derived from an EMBL/GenBank/DDBJ whole genome shotgun (WGS) entry which is preliminary data.</text>
</comment>
<dbReference type="GO" id="GO:0008999">
    <property type="term" value="F:protein-N-terminal-alanine acetyltransferase activity"/>
    <property type="evidence" value="ECO:0007669"/>
    <property type="project" value="TreeGrafter"/>
</dbReference>
<organism evidence="2 3">
    <name type="scientific">Actinomadura namibiensis</name>
    <dbReference type="NCBI Taxonomy" id="182080"/>
    <lineage>
        <taxon>Bacteria</taxon>
        <taxon>Bacillati</taxon>
        <taxon>Actinomycetota</taxon>
        <taxon>Actinomycetes</taxon>
        <taxon>Streptosporangiales</taxon>
        <taxon>Thermomonosporaceae</taxon>
        <taxon>Actinomadura</taxon>
    </lineage>
</organism>
<proteinExistence type="predicted"/>
<sequence>MLSLALADDAELRPLEPWRSAEFAAHVAKIRDELKPWIPWAYGVEDEAAARALLQDYADRQASDTGRLYGIWVDGELAGGTLFRTFDVRHGVCEVGVWLGAAHRGRGLITTAVRHMIDWAFDVRGMSRVEWHCDPGNAPSAATAERLGFTCEGTLRSAAEFGGSRRDYQIWAMLVDERP</sequence>
<dbReference type="Pfam" id="PF13302">
    <property type="entry name" value="Acetyltransf_3"/>
    <property type="match status" value="1"/>
</dbReference>
<dbReference type="InterPro" id="IPR051908">
    <property type="entry name" value="Ribosomal_N-acetyltransferase"/>
</dbReference>
<dbReference type="PANTHER" id="PTHR43441">
    <property type="entry name" value="RIBOSOMAL-PROTEIN-SERINE ACETYLTRANSFERASE"/>
    <property type="match status" value="1"/>
</dbReference>
<feature type="domain" description="N-acetyltransferase" evidence="1">
    <location>
        <begin position="10"/>
        <end position="179"/>
    </location>
</feature>
<dbReference type="CDD" id="cd04301">
    <property type="entry name" value="NAT_SF"/>
    <property type="match status" value="1"/>
</dbReference>
<dbReference type="Gene3D" id="3.40.630.30">
    <property type="match status" value="1"/>
</dbReference>
<evidence type="ECO:0000259" key="1">
    <source>
        <dbReference type="PROSITE" id="PS51186"/>
    </source>
</evidence>
<keyword evidence="2" id="KW-0808">Transferase</keyword>
<dbReference type="InterPro" id="IPR000182">
    <property type="entry name" value="GNAT_dom"/>
</dbReference>
<evidence type="ECO:0000313" key="3">
    <source>
        <dbReference type="Proteomes" id="UP000572680"/>
    </source>
</evidence>
<dbReference type="RefSeq" id="WP_182846583.1">
    <property type="nucleotide sequence ID" value="NZ_BAAALP010000011.1"/>
</dbReference>
<dbReference type="AlphaFoldDB" id="A0A7W3LUG7"/>
<accession>A0A7W3LUG7</accession>
<dbReference type="InterPro" id="IPR016181">
    <property type="entry name" value="Acyl_CoA_acyltransferase"/>
</dbReference>
<evidence type="ECO:0000313" key="2">
    <source>
        <dbReference type="EMBL" id="MBA8954515.1"/>
    </source>
</evidence>
<dbReference type="Proteomes" id="UP000572680">
    <property type="component" value="Unassembled WGS sequence"/>
</dbReference>
<dbReference type="PROSITE" id="PS51186">
    <property type="entry name" value="GNAT"/>
    <property type="match status" value="1"/>
</dbReference>
<keyword evidence="3" id="KW-1185">Reference proteome</keyword>
<reference evidence="2 3" key="1">
    <citation type="submission" date="2020-08" db="EMBL/GenBank/DDBJ databases">
        <title>Genomic Encyclopedia of Type Strains, Phase IV (KMG-IV): sequencing the most valuable type-strain genomes for metagenomic binning, comparative biology and taxonomic classification.</title>
        <authorList>
            <person name="Goeker M."/>
        </authorList>
    </citation>
    <scope>NUCLEOTIDE SEQUENCE [LARGE SCALE GENOMIC DNA]</scope>
    <source>
        <strain evidence="2 3">DSM 44197</strain>
    </source>
</reference>
<dbReference type="GO" id="GO:1990189">
    <property type="term" value="F:protein N-terminal-serine acetyltransferase activity"/>
    <property type="evidence" value="ECO:0007669"/>
    <property type="project" value="TreeGrafter"/>
</dbReference>
<gene>
    <name evidence="2" type="ORF">HNR61_006172</name>
</gene>
<protein>
    <submittedName>
        <fullName evidence="2">RimJ/RimL family protein N-acetyltransferase</fullName>
    </submittedName>
</protein>
<dbReference type="SUPFAM" id="SSF55729">
    <property type="entry name" value="Acyl-CoA N-acyltransferases (Nat)"/>
    <property type="match status" value="1"/>
</dbReference>
<dbReference type="GO" id="GO:0005737">
    <property type="term" value="C:cytoplasm"/>
    <property type="evidence" value="ECO:0007669"/>
    <property type="project" value="TreeGrafter"/>
</dbReference>
<dbReference type="EMBL" id="JACJIA010000009">
    <property type="protein sequence ID" value="MBA8954515.1"/>
    <property type="molecule type" value="Genomic_DNA"/>
</dbReference>